<gene>
    <name evidence="2" type="ORF">L207DRAFT_525030</name>
</gene>
<sequence length="313" mass="36371">MIGCMNFLSFFFLRPKRKKRAVMQDSVVAESDCASVFTTTTTGLQLSFMEMKTVEKQSAALTSFNLFPQLPTCIRVKIWKIANSQPRIIMVEHYHDRQVSPPALWDKSDKPPKHPATLAVSFESRNEALRAYHLVFEPRLGHPVAFNYKVDTLYLSNYDVTGYWRGQARQKHAIDHRASVRYLALNNFRRPIAKSQVNGEVMFCFLDINDIMDIIQWFPGTRELFFIPKYVLRGIMKAAGQRLEKIIHGRLRVLRRECCIRHDPDCTCTFWKFPKIHFITLPQMQEYMGAGVLNVNDDHFGDPWEDDDVISMS</sequence>
<dbReference type="Proteomes" id="UP000235786">
    <property type="component" value="Unassembled WGS sequence"/>
</dbReference>
<dbReference type="AlphaFoldDB" id="A0A2J6S4I3"/>
<dbReference type="PANTHER" id="PTHR35910:SF6">
    <property type="entry name" value="2EXR DOMAIN-CONTAINING PROTEIN"/>
    <property type="match status" value="1"/>
</dbReference>
<evidence type="ECO:0000259" key="1">
    <source>
        <dbReference type="Pfam" id="PF20150"/>
    </source>
</evidence>
<organism evidence="2 3">
    <name type="scientific">Hyaloscypha variabilis (strain UAMH 11265 / GT02V1 / F)</name>
    <name type="common">Meliniomyces variabilis</name>
    <dbReference type="NCBI Taxonomy" id="1149755"/>
    <lineage>
        <taxon>Eukaryota</taxon>
        <taxon>Fungi</taxon>
        <taxon>Dikarya</taxon>
        <taxon>Ascomycota</taxon>
        <taxon>Pezizomycotina</taxon>
        <taxon>Leotiomycetes</taxon>
        <taxon>Helotiales</taxon>
        <taxon>Hyaloscyphaceae</taxon>
        <taxon>Hyaloscypha</taxon>
        <taxon>Hyaloscypha variabilis</taxon>
    </lineage>
</organism>
<dbReference type="EMBL" id="KZ613940">
    <property type="protein sequence ID" value="PMD45683.1"/>
    <property type="molecule type" value="Genomic_DNA"/>
</dbReference>
<feature type="domain" description="2EXR" evidence="1">
    <location>
        <begin position="64"/>
        <end position="153"/>
    </location>
</feature>
<protein>
    <recommendedName>
        <fullName evidence="1">2EXR domain-containing protein</fullName>
    </recommendedName>
</protein>
<keyword evidence="3" id="KW-1185">Reference proteome</keyword>
<dbReference type="PANTHER" id="PTHR35910">
    <property type="entry name" value="2EXR DOMAIN-CONTAINING PROTEIN"/>
    <property type="match status" value="1"/>
</dbReference>
<dbReference type="InterPro" id="IPR045518">
    <property type="entry name" value="2EXR"/>
</dbReference>
<evidence type="ECO:0000313" key="3">
    <source>
        <dbReference type="Proteomes" id="UP000235786"/>
    </source>
</evidence>
<evidence type="ECO:0000313" key="2">
    <source>
        <dbReference type="EMBL" id="PMD45683.1"/>
    </source>
</evidence>
<reference evidence="2 3" key="1">
    <citation type="submission" date="2016-04" db="EMBL/GenBank/DDBJ databases">
        <title>A degradative enzymes factory behind the ericoid mycorrhizal symbiosis.</title>
        <authorList>
            <consortium name="DOE Joint Genome Institute"/>
            <person name="Martino E."/>
            <person name="Morin E."/>
            <person name="Grelet G."/>
            <person name="Kuo A."/>
            <person name="Kohler A."/>
            <person name="Daghino S."/>
            <person name="Barry K."/>
            <person name="Choi C."/>
            <person name="Cichocki N."/>
            <person name="Clum A."/>
            <person name="Copeland A."/>
            <person name="Hainaut M."/>
            <person name="Haridas S."/>
            <person name="Labutti K."/>
            <person name="Lindquist E."/>
            <person name="Lipzen A."/>
            <person name="Khouja H.-R."/>
            <person name="Murat C."/>
            <person name="Ohm R."/>
            <person name="Olson A."/>
            <person name="Spatafora J."/>
            <person name="Veneault-Fourrey C."/>
            <person name="Henrissat B."/>
            <person name="Grigoriev I."/>
            <person name="Martin F."/>
            <person name="Perotto S."/>
        </authorList>
    </citation>
    <scope>NUCLEOTIDE SEQUENCE [LARGE SCALE GENOMIC DNA]</scope>
    <source>
        <strain evidence="2 3">F</strain>
    </source>
</reference>
<dbReference type="OrthoDB" id="3553182at2759"/>
<dbReference type="Pfam" id="PF20150">
    <property type="entry name" value="2EXR"/>
    <property type="match status" value="1"/>
</dbReference>
<proteinExistence type="predicted"/>
<accession>A0A2J6S4I3</accession>
<name>A0A2J6S4I3_HYAVF</name>